<feature type="domain" description="GH29D-like beta-sandwich" evidence="4">
    <location>
        <begin position="1601"/>
        <end position="1666"/>
    </location>
</feature>
<dbReference type="SUPFAM" id="SSF50985">
    <property type="entry name" value="RCC1/BLIP-II"/>
    <property type="match status" value="2"/>
</dbReference>
<dbReference type="PANTHER" id="PTHR22870:SF408">
    <property type="entry name" value="OS09G0560450 PROTEIN"/>
    <property type="match status" value="1"/>
</dbReference>
<organism evidence="5 6">
    <name type="scientific">Paenibacillus contaminans</name>
    <dbReference type="NCBI Taxonomy" id="450362"/>
    <lineage>
        <taxon>Bacteria</taxon>
        <taxon>Bacillati</taxon>
        <taxon>Bacillota</taxon>
        <taxon>Bacilli</taxon>
        <taxon>Bacillales</taxon>
        <taxon>Paenibacillaceae</taxon>
        <taxon>Paenibacillus</taxon>
    </lineage>
</organism>
<feature type="domain" description="Cadherin-like beta-sandwich-like" evidence="3">
    <location>
        <begin position="1707"/>
        <end position="1780"/>
    </location>
</feature>
<dbReference type="InterPro" id="IPR059177">
    <property type="entry name" value="GH29D-like_dom"/>
</dbReference>
<evidence type="ECO:0000256" key="2">
    <source>
        <dbReference type="SAM" id="MobiDB-lite"/>
    </source>
</evidence>
<feature type="domain" description="GH29D-like beta-sandwich" evidence="4">
    <location>
        <begin position="1511"/>
        <end position="1579"/>
    </location>
</feature>
<keyword evidence="6" id="KW-1185">Reference proteome</keyword>
<evidence type="ECO:0000256" key="1">
    <source>
        <dbReference type="ARBA" id="ARBA00022737"/>
    </source>
</evidence>
<dbReference type="InterPro" id="IPR009091">
    <property type="entry name" value="RCC1/BLIP-II"/>
</dbReference>
<dbReference type="PRINTS" id="PR00633">
    <property type="entry name" value="RCCNDNSATION"/>
</dbReference>
<dbReference type="InterPro" id="IPR025883">
    <property type="entry name" value="Cadherin-like_domain"/>
</dbReference>
<feature type="region of interest" description="Disordered" evidence="2">
    <location>
        <begin position="51"/>
        <end position="72"/>
    </location>
</feature>
<dbReference type="Proteomes" id="UP000250369">
    <property type="component" value="Unassembled WGS sequence"/>
</dbReference>
<dbReference type="Pfam" id="PF12733">
    <property type="entry name" value="Cadherin-like"/>
    <property type="match status" value="1"/>
</dbReference>
<evidence type="ECO:0000313" key="5">
    <source>
        <dbReference type="EMBL" id="RAV22131.1"/>
    </source>
</evidence>
<feature type="domain" description="GH29D-like beta-sandwich" evidence="4">
    <location>
        <begin position="1334"/>
        <end position="1401"/>
    </location>
</feature>
<dbReference type="PROSITE" id="PS50012">
    <property type="entry name" value="RCC1_3"/>
    <property type="match status" value="6"/>
</dbReference>
<feature type="domain" description="GH29D-like beta-sandwich" evidence="4">
    <location>
        <begin position="1423"/>
        <end position="1490"/>
    </location>
</feature>
<protein>
    <submittedName>
        <fullName evidence="5">Uncharacterized protein</fullName>
    </submittedName>
</protein>
<evidence type="ECO:0000259" key="3">
    <source>
        <dbReference type="Pfam" id="PF12733"/>
    </source>
</evidence>
<proteinExistence type="predicted"/>
<feature type="domain" description="GH29D-like beta-sandwich" evidence="4">
    <location>
        <begin position="1244"/>
        <end position="1312"/>
    </location>
</feature>
<dbReference type="EMBL" id="QMFB01000003">
    <property type="protein sequence ID" value="RAV22131.1"/>
    <property type="molecule type" value="Genomic_DNA"/>
</dbReference>
<reference evidence="5 6" key="1">
    <citation type="journal article" date="2009" name="Int. J. Syst. Evol. Microbiol.">
        <title>Paenibacillus contaminans sp. nov., isolated from a contaminated laboratory plate.</title>
        <authorList>
            <person name="Chou J.H."/>
            <person name="Lee J.H."/>
            <person name="Lin M.C."/>
            <person name="Chang P.S."/>
            <person name="Arun A.B."/>
            <person name="Young C.C."/>
            <person name="Chen W.M."/>
        </authorList>
    </citation>
    <scope>NUCLEOTIDE SEQUENCE [LARGE SCALE GENOMIC DNA]</scope>
    <source>
        <strain evidence="5 6">CKOBP-6</strain>
    </source>
</reference>
<sequence length="2039" mass="217229">MIGLYSNRNSRQLFFYKIMSVMLIVCVLTAGFGLRSAEAYGGWRSGGISGEGPGFPGEESFPPGEPAEENGDGFVSVSAGPAHVLAVRADGSLWAWGSNISGELGIGTADPEAHPKPIRIGLTPEGQRFKQAAAGGYIDEAGIPRGFSIVLDESGHVWVWGDNGSGQLGLGDTESRYSPALNDDLNNISDVYAGGKFAAALSEAWDGYVFYDLYTWGNNDQGQLGRSSVEHDPTSPWPVSLNRLDPIVEAALGDAHMLLIQESDRRKTLKGWGNNAHKQLSRAENAPLTVETPAELTVPGDVEGGELLHVAAGGTHSVIAIGRYGENEQYSEEVWTIGANEQGQLGNGTNEAGTEFHMSYSTDRRIGDLAAGYDFTMLVNGQDDRGLPDSVYGWGDSSSGQLGFSQAAPVSGSDFAGSSPLMTMPLNGIAAGLHFALGIEENGELYAWGTNTYGQLGIGISGEETVAPERVHFPTSVTGASIEEWGEIREFGAPASYRLQFTAKSGIAPGDKITLQIPQAFMPNPEVMPFEPSDIEIQMGGGTPYTPSEVFAGTARTLEIPLSQEAEPGTTVIVNLKNDKLIVPLVEDSYSFLLYTSADAYPVYVKSAIGKIIRFSATASNYLANSQAQYHFELITRFDVDAGQSLHFYMPAYTLSENGLLVFYNGQRLSEENVIIDSLVSEMYVEFSIVVPDRIPAGQKVTFDIVRGLGNPSGEEQEPAFIQLSIPALGDVERVIPIGVEPPFRFNAGQEGTLATGSLDVAVNAEGFEISDYSPYKVRFSADGLTWPDQGWQDLQPILSYRLGTGEEGLRTIFVQLAEKEDVMRTFTPFAVSIYCSEKTQLTGLSISKSGEEYIPTVEPFEPERSAYTVNLSDSQSGELLIEPFLKDGARISPVVENAQLVNDKISVDLAALPIGLTPVVMTIKATDPQYGEVENKIIVNVNISLPLTDAQLDFRSGEDMPAFYKEGAKLQVKLTAPNVLFANDRIRVEVPASFLVTRTTEWNATAYVRQSPGIEDSTPVEVIVKPDSVNREFIVELTGAESVLVPADSELTLLLDKEPDTPGGAGYPVVLPDSIGEYEASVSTTRNLPFSVNIVVPADSPQDVSVTPGTDMASAVNVEYAIAFISPNTLDPVNDPITISFPEGYVLPETMGLGSVSVNSTVPTKISINEEERKISIFTDVSIRVGDPVSVVFDETAGLQNPSAPGNYSIDVSTELTLNSTSVDVTIVGKAAAPTASLENGAIVASGTTVTLNSETAGAKLHYTWDGSTPTSESPWVGSGENVTLTGEPNQAITLKVIALKEGMTSSEVSTFTYTIQEQAAAPTASLENGAIVAPGTTVTLSSETVGAKLHYTWDGSTPTSESPWVGSGENVTLNGAPNQMLTLKVIALKEGMTASEVSTFTYTIQNQAVAPTASHVNGTIVAPGTTVTLSSETVGAKLHYTWDGSIPTSESPWIGSGESVTLTGEPNAVITLKVIALKEGMTASEVSTFTFTIQDQAAAPTASLEDGATAAPGTTVTLNSETAGAKLHYTWDGSIPTSESPWVGSGESVTLTGEPNAVITLKVIALKEGMTASEVSTFTYTIQNQAAAPTASLVNGTIVAPGTTVTLSSETVGAKLHYTWDGSIPTSESPWVGSGESVILTGEPNQEITLKVIALKAGMQNSEVAVFQYTIRQALSDNNYLSGLGLLGFDETGNETQISIPIRRDLNDYQVTVGHHVQQLLIMPKLEDLDKANLQMSVNNEQASVTENVYLDVGVTNIAIVVTAENNETRSYTLNVTRSGPSNADLIGISIHGALSAPSGNEISLKVDAAQPSLEWLVQTSDPLATYAISQISGPTVTGIVYSPSSELVQVSGILAGEYRFRIVVTAQDLTEKTYEVTLSAEPEPLIGKFAFVDVTENTITLMLSAAMNDDVQLDPQKFAIERDGQTFTAVTAELDSGDLSGYSLRLTFETPLTGNELTLKLADGAVQLEPGKRNIAQMLPIKGEADVAAIRAEMDTDGDGVRIDDVVKYLNRMHDVTGDGKVDRNDIRFLLMQIGK</sequence>
<dbReference type="InterPro" id="IPR051210">
    <property type="entry name" value="Ub_ligase/GEF_domain"/>
</dbReference>
<dbReference type="RefSeq" id="WP_113030440.1">
    <property type="nucleotide sequence ID" value="NZ_QMFB01000003.1"/>
</dbReference>
<evidence type="ECO:0000259" key="4">
    <source>
        <dbReference type="Pfam" id="PF13290"/>
    </source>
</evidence>
<keyword evidence="1" id="KW-0677">Repeat</keyword>
<accession>A0A329MQ80</accession>
<name>A0A329MQ80_9BACL</name>
<dbReference type="OrthoDB" id="27389at2"/>
<dbReference type="Gene3D" id="2.130.10.30">
    <property type="entry name" value="Regulator of chromosome condensation 1/beta-lactamase-inhibitor protein II"/>
    <property type="match status" value="2"/>
</dbReference>
<dbReference type="Pfam" id="PF13290">
    <property type="entry name" value="CHB_HEX_C_1"/>
    <property type="match status" value="5"/>
</dbReference>
<gene>
    <name evidence="5" type="ORF">DQG23_08850</name>
</gene>
<evidence type="ECO:0000313" key="6">
    <source>
        <dbReference type="Proteomes" id="UP000250369"/>
    </source>
</evidence>
<comment type="caution">
    <text evidence="5">The sequence shown here is derived from an EMBL/GenBank/DDBJ whole genome shotgun (WGS) entry which is preliminary data.</text>
</comment>
<dbReference type="Pfam" id="PF13540">
    <property type="entry name" value="RCC1_2"/>
    <property type="match status" value="1"/>
</dbReference>
<dbReference type="InterPro" id="IPR000408">
    <property type="entry name" value="Reg_chr_condens"/>
</dbReference>
<dbReference type="PANTHER" id="PTHR22870">
    <property type="entry name" value="REGULATOR OF CHROMOSOME CONDENSATION"/>
    <property type="match status" value="1"/>
</dbReference>
<dbReference type="Pfam" id="PF00415">
    <property type="entry name" value="RCC1"/>
    <property type="match status" value="4"/>
</dbReference>